<name>A0AAD9L5B3_RIDPI</name>
<dbReference type="AlphaFoldDB" id="A0AAD9L5B3"/>
<dbReference type="InterPro" id="IPR013818">
    <property type="entry name" value="Lipase"/>
</dbReference>
<dbReference type="InterPro" id="IPR000734">
    <property type="entry name" value="TAG_lipase"/>
</dbReference>
<keyword evidence="7" id="KW-1185">Reference proteome</keyword>
<dbReference type="PANTHER" id="PTHR11610:SF178">
    <property type="entry name" value="LIPASE MEMBER H-A-LIKE PROTEIN"/>
    <property type="match status" value="1"/>
</dbReference>
<protein>
    <recommendedName>
        <fullName evidence="5">Lipase domain-containing protein</fullName>
    </recommendedName>
</protein>
<evidence type="ECO:0000256" key="2">
    <source>
        <dbReference type="ARBA" id="ARBA00010701"/>
    </source>
</evidence>
<dbReference type="InterPro" id="IPR029058">
    <property type="entry name" value="AB_hydrolase_fold"/>
</dbReference>
<dbReference type="Proteomes" id="UP001209878">
    <property type="component" value="Unassembled WGS sequence"/>
</dbReference>
<dbReference type="SUPFAM" id="SSF53474">
    <property type="entry name" value="alpha/beta-Hydrolases"/>
    <property type="match status" value="1"/>
</dbReference>
<dbReference type="EMBL" id="JAODUO010000303">
    <property type="protein sequence ID" value="KAK2183618.1"/>
    <property type="molecule type" value="Genomic_DNA"/>
</dbReference>
<comment type="subcellular location">
    <subcellularLocation>
        <location evidence="1">Secreted</location>
    </subcellularLocation>
</comment>
<proteinExistence type="inferred from homology"/>
<dbReference type="GO" id="GO:0016042">
    <property type="term" value="P:lipid catabolic process"/>
    <property type="evidence" value="ECO:0007669"/>
    <property type="project" value="TreeGrafter"/>
</dbReference>
<dbReference type="PANTHER" id="PTHR11610">
    <property type="entry name" value="LIPASE"/>
    <property type="match status" value="1"/>
</dbReference>
<dbReference type="GO" id="GO:0016298">
    <property type="term" value="F:lipase activity"/>
    <property type="evidence" value="ECO:0007669"/>
    <property type="project" value="InterPro"/>
</dbReference>
<feature type="domain" description="Lipase" evidence="5">
    <location>
        <begin position="69"/>
        <end position="268"/>
    </location>
</feature>
<comment type="similarity">
    <text evidence="2 4">Belongs to the AB hydrolase superfamily. Lipase family.</text>
</comment>
<evidence type="ECO:0000256" key="1">
    <source>
        <dbReference type="ARBA" id="ARBA00004613"/>
    </source>
</evidence>
<reference evidence="6" key="1">
    <citation type="journal article" date="2023" name="Mol. Biol. Evol.">
        <title>Third-Generation Sequencing Reveals the Adaptive Role of the Epigenome in Three Deep-Sea Polychaetes.</title>
        <authorList>
            <person name="Perez M."/>
            <person name="Aroh O."/>
            <person name="Sun Y."/>
            <person name="Lan Y."/>
            <person name="Juniper S.K."/>
            <person name="Young C.R."/>
            <person name="Angers B."/>
            <person name="Qian P.Y."/>
        </authorList>
    </citation>
    <scope>NUCLEOTIDE SEQUENCE</scope>
    <source>
        <strain evidence="6">R07B-5</strain>
    </source>
</reference>
<accession>A0AAD9L5B3</accession>
<evidence type="ECO:0000313" key="7">
    <source>
        <dbReference type="Proteomes" id="UP001209878"/>
    </source>
</evidence>
<evidence type="ECO:0000256" key="3">
    <source>
        <dbReference type="ARBA" id="ARBA00022525"/>
    </source>
</evidence>
<sequence length="277" mass="30926">MCLHNELCIHFKQFLLHVWKTFQHISIHCRDIQLHVVFVNSNGCRRKPKSVSCPGLGSFSKSGPYRHWKLPKCPNDLNVKMRLYTRRNWNNAQMISATAIPSMFRRGQNTIFLVHGYKKADQWFGGTKGAFLRKGDFNVITVNWDSDGRYSRAAPNTRTVGAAVAQVARNLVAQNRISRQKLWCVGHSLGAHTCGLAGKRYRFARITGLDPAGPKYSGNEDAGLVARSADFVDVIHTGANLLGIMSPVGHVDFYPNGGKHQPGCHGSMYFKCNVSIL</sequence>
<evidence type="ECO:0000256" key="4">
    <source>
        <dbReference type="RuleBase" id="RU004262"/>
    </source>
</evidence>
<dbReference type="GO" id="GO:0005615">
    <property type="term" value="C:extracellular space"/>
    <property type="evidence" value="ECO:0007669"/>
    <property type="project" value="TreeGrafter"/>
</dbReference>
<evidence type="ECO:0000313" key="6">
    <source>
        <dbReference type="EMBL" id="KAK2183618.1"/>
    </source>
</evidence>
<comment type="caution">
    <text evidence="6">The sequence shown here is derived from an EMBL/GenBank/DDBJ whole genome shotgun (WGS) entry which is preliminary data.</text>
</comment>
<dbReference type="PRINTS" id="PR00821">
    <property type="entry name" value="TAGLIPASE"/>
</dbReference>
<organism evidence="6 7">
    <name type="scientific">Ridgeia piscesae</name>
    <name type="common">Tubeworm</name>
    <dbReference type="NCBI Taxonomy" id="27915"/>
    <lineage>
        <taxon>Eukaryota</taxon>
        <taxon>Metazoa</taxon>
        <taxon>Spiralia</taxon>
        <taxon>Lophotrochozoa</taxon>
        <taxon>Annelida</taxon>
        <taxon>Polychaeta</taxon>
        <taxon>Sedentaria</taxon>
        <taxon>Canalipalpata</taxon>
        <taxon>Sabellida</taxon>
        <taxon>Siboglinidae</taxon>
        <taxon>Ridgeia</taxon>
    </lineage>
</organism>
<gene>
    <name evidence="6" type="ORF">NP493_303g00006</name>
</gene>
<keyword evidence="3" id="KW-0964">Secreted</keyword>
<dbReference type="Gene3D" id="3.40.50.1820">
    <property type="entry name" value="alpha/beta hydrolase"/>
    <property type="match status" value="1"/>
</dbReference>
<evidence type="ECO:0000259" key="5">
    <source>
        <dbReference type="Pfam" id="PF00151"/>
    </source>
</evidence>
<dbReference type="Pfam" id="PF00151">
    <property type="entry name" value="Lipase"/>
    <property type="match status" value="1"/>
</dbReference>